<reference evidence="1" key="1">
    <citation type="journal article" date="2014" name="Nat. Commun.">
        <title>The tobacco genome sequence and its comparison with those of tomato and potato.</title>
        <authorList>
            <person name="Sierro N."/>
            <person name="Battey J.N."/>
            <person name="Ouadi S."/>
            <person name="Bakaher N."/>
            <person name="Bovet L."/>
            <person name="Willig A."/>
            <person name="Goepfert S."/>
            <person name="Peitsch M.C."/>
            <person name="Ivanov N.V."/>
        </authorList>
    </citation>
    <scope>NUCLEOTIDE SEQUENCE [LARGE SCALE GENOMIC DNA]</scope>
</reference>
<sequence>MEIKTESIRPNNVCVCVFYGVKRDTIGEIDLILTIGTMDFKVTFQVLDMDTSYNFLLGRRWIHAAGVVPSTLHQMVKFEHENQEIVIHGEDEQPIYRDPSVPCLKSREGSEHIVYLAFEIVVVDQCEEGTLFPQPFLSNALIMITSEMIKYGYKPGKRLRVSLQGATEPITLTVNKKFFGIGFQATDADVKWADEHKKWMGPALDRSTSRQVVCEAKVLMDEEDVEKTTFTTSWGTYCYREIEVYVDDVFIKSRMQEDHVRDLRKFFERLRKYDLKLNPTKCAFGVPCGKLLGFIKFKFPLFESLLKLRSRMMNGQDPAGIINYD</sequence>
<proteinExistence type="predicted"/>
<keyword evidence="1" id="KW-1185">Reference proteome</keyword>
<evidence type="ECO:0000313" key="2">
    <source>
        <dbReference type="RefSeq" id="XP_075076564.1"/>
    </source>
</evidence>
<evidence type="ECO:0000313" key="1">
    <source>
        <dbReference type="Proteomes" id="UP000790787"/>
    </source>
</evidence>
<name>A0AC58RV12_TOBAC</name>
<reference evidence="2" key="2">
    <citation type="submission" date="2025-08" db="UniProtKB">
        <authorList>
            <consortium name="RefSeq"/>
        </authorList>
    </citation>
    <scope>IDENTIFICATION</scope>
    <source>
        <tissue evidence="2">Leaf</tissue>
    </source>
</reference>
<accession>A0AC58RV12</accession>
<dbReference type="RefSeq" id="XP_075076564.1">
    <property type="nucleotide sequence ID" value="XM_075220463.1"/>
</dbReference>
<protein>
    <submittedName>
        <fullName evidence="2">Uncharacterized protein LOC142163203</fullName>
    </submittedName>
</protein>
<organism evidence="1 2">
    <name type="scientific">Nicotiana tabacum</name>
    <name type="common">Common tobacco</name>
    <dbReference type="NCBI Taxonomy" id="4097"/>
    <lineage>
        <taxon>Eukaryota</taxon>
        <taxon>Viridiplantae</taxon>
        <taxon>Streptophyta</taxon>
        <taxon>Embryophyta</taxon>
        <taxon>Tracheophyta</taxon>
        <taxon>Spermatophyta</taxon>
        <taxon>Magnoliopsida</taxon>
        <taxon>eudicotyledons</taxon>
        <taxon>Gunneridae</taxon>
        <taxon>Pentapetalae</taxon>
        <taxon>asterids</taxon>
        <taxon>lamiids</taxon>
        <taxon>Solanales</taxon>
        <taxon>Solanaceae</taxon>
        <taxon>Nicotianoideae</taxon>
        <taxon>Nicotianeae</taxon>
        <taxon>Nicotiana</taxon>
    </lineage>
</organism>
<gene>
    <name evidence="2" type="primary">LOC142163203</name>
</gene>
<dbReference type="Proteomes" id="UP000790787">
    <property type="component" value="Chromosome 8"/>
</dbReference>